<comment type="caution">
    <text evidence="1">The sequence shown here is derived from an EMBL/GenBank/DDBJ whole genome shotgun (WGS) entry which is preliminary data.</text>
</comment>
<gene>
    <name evidence="1" type="ORF">GCM10009863_36440</name>
</gene>
<name>A0ABN3Q7J2_9ACTN</name>
<accession>A0ABN3Q7J2</accession>
<reference evidence="1 2" key="1">
    <citation type="journal article" date="2019" name="Int. J. Syst. Evol. Microbiol.">
        <title>The Global Catalogue of Microorganisms (GCM) 10K type strain sequencing project: providing services to taxonomists for standard genome sequencing and annotation.</title>
        <authorList>
            <consortium name="The Broad Institute Genomics Platform"/>
            <consortium name="The Broad Institute Genome Sequencing Center for Infectious Disease"/>
            <person name="Wu L."/>
            <person name="Ma J."/>
        </authorList>
    </citation>
    <scope>NUCLEOTIDE SEQUENCE [LARGE SCALE GENOMIC DNA]</scope>
    <source>
        <strain evidence="1 2">JCM 16373</strain>
    </source>
</reference>
<protein>
    <submittedName>
        <fullName evidence="1">Uncharacterized protein</fullName>
    </submittedName>
</protein>
<sequence>MAASHPAGRRDRLAFLFAGPELQPEDAPRIELQPDLLDAWRWAGRREAAALLHPAIAVRTVGPLQFTSGAVYRETRHEGTL</sequence>
<proteinExistence type="predicted"/>
<dbReference type="Proteomes" id="UP001501447">
    <property type="component" value="Unassembled WGS sequence"/>
</dbReference>
<evidence type="ECO:0000313" key="1">
    <source>
        <dbReference type="EMBL" id="GAA2619220.1"/>
    </source>
</evidence>
<organism evidence="1 2">
    <name type="scientific">Streptomyces axinellae</name>
    <dbReference type="NCBI Taxonomy" id="552788"/>
    <lineage>
        <taxon>Bacteria</taxon>
        <taxon>Bacillati</taxon>
        <taxon>Actinomycetota</taxon>
        <taxon>Actinomycetes</taxon>
        <taxon>Kitasatosporales</taxon>
        <taxon>Streptomycetaceae</taxon>
        <taxon>Streptomyces</taxon>
    </lineage>
</organism>
<dbReference type="RefSeq" id="WP_344567226.1">
    <property type="nucleotide sequence ID" value="NZ_BAAARJ010000011.1"/>
</dbReference>
<evidence type="ECO:0000313" key="2">
    <source>
        <dbReference type="Proteomes" id="UP001501447"/>
    </source>
</evidence>
<keyword evidence="2" id="KW-1185">Reference proteome</keyword>
<dbReference type="EMBL" id="BAAARJ010000011">
    <property type="protein sequence ID" value="GAA2619220.1"/>
    <property type="molecule type" value="Genomic_DNA"/>
</dbReference>